<dbReference type="EMBL" id="HM204927">
    <property type="protein sequence ID" value="ADQ37336.1"/>
    <property type="molecule type" value="Genomic_DNA"/>
</dbReference>
<evidence type="ECO:0000256" key="1">
    <source>
        <dbReference type="ARBA" id="ARBA00022679"/>
    </source>
</evidence>
<name>B6A8T1_ECOLX</name>
<evidence type="ECO:0000313" key="6">
    <source>
        <dbReference type="EMBL" id="BAQ02201.1"/>
    </source>
</evidence>
<reference evidence="5" key="2">
    <citation type="journal article" date="2010" name="FEMS Immunol. Med. Microbiol.">
        <title>Structural and genetic relationships between the O-antigens of Escherichia coli O118 and O151.</title>
        <authorList>
            <person name="Liu B."/>
            <person name="Perepelov A.V."/>
            <person name="Guo D."/>
            <person name="Shevelev S.D."/>
            <person name="Senchenkova S.N."/>
            <person name="Feng L."/>
            <person name="Shashkov A.S."/>
            <person name="Wang L."/>
            <person name="Knirel Y.A."/>
        </authorList>
    </citation>
    <scope>NUCLEOTIDE SEQUENCE</scope>
</reference>
<feature type="domain" description="Glycosyl transferase family 1" evidence="2">
    <location>
        <begin position="183"/>
        <end position="337"/>
    </location>
</feature>
<gene>
    <name evidence="3" type="primary">wbhW</name>
    <name evidence="5" type="synonym">wdbJ</name>
</gene>
<dbReference type="PANTHER" id="PTHR46401:SF2">
    <property type="entry name" value="GLYCOSYLTRANSFERASE WBBK-RELATED"/>
    <property type="match status" value="1"/>
</dbReference>
<dbReference type="EMBL" id="DQ990685">
    <property type="protein sequence ID" value="ABM53655.1"/>
    <property type="molecule type" value="Genomic_DNA"/>
</dbReference>
<dbReference type="InterPro" id="IPR001296">
    <property type="entry name" value="Glyco_trans_1"/>
</dbReference>
<dbReference type="SUPFAM" id="SSF53756">
    <property type="entry name" value="UDP-Glycosyltransferase/glycogen phosphorylase"/>
    <property type="match status" value="1"/>
</dbReference>
<dbReference type="AlphaFoldDB" id="B6A8T1"/>
<dbReference type="Gene3D" id="3.40.50.2000">
    <property type="entry name" value="Glycogen Phosphorylase B"/>
    <property type="match status" value="2"/>
</dbReference>
<dbReference type="Pfam" id="PF00534">
    <property type="entry name" value="Glycos_transf_1"/>
    <property type="match status" value="1"/>
</dbReference>
<dbReference type="EMBL" id="AB972418">
    <property type="protein sequence ID" value="BAQ02201.1"/>
    <property type="molecule type" value="Genomic_DNA"/>
</dbReference>
<proteinExistence type="predicted"/>
<evidence type="ECO:0000313" key="7">
    <source>
        <dbReference type="EMBL" id="BAQ02303.1"/>
    </source>
</evidence>
<accession>B6A8T1</accession>
<dbReference type="PATRIC" id="fig|562.7437.peg.5008"/>
<dbReference type="EMBL" id="HM204926">
    <property type="protein sequence ID" value="ADQ37323.1"/>
    <property type="molecule type" value="Genomic_DNA"/>
</dbReference>
<dbReference type="CDD" id="cd03801">
    <property type="entry name" value="GT4_PimA-like"/>
    <property type="match status" value="1"/>
</dbReference>
<evidence type="ECO:0000313" key="3">
    <source>
        <dbReference type="EMBL" id="ABM53643.1"/>
    </source>
</evidence>
<organism evidence="3">
    <name type="scientific">Escherichia coli</name>
    <dbReference type="NCBI Taxonomy" id="562"/>
    <lineage>
        <taxon>Bacteria</taxon>
        <taxon>Pseudomonadati</taxon>
        <taxon>Pseudomonadota</taxon>
        <taxon>Gammaproteobacteria</taxon>
        <taxon>Enterobacterales</taxon>
        <taxon>Enterobacteriaceae</taxon>
        <taxon>Escherichia</taxon>
    </lineage>
</organism>
<dbReference type="EMBL" id="AB972424">
    <property type="protein sequence ID" value="BAQ02303.1"/>
    <property type="molecule type" value="Genomic_DNA"/>
</dbReference>
<sequence length="369" mass="42485">MTSKILFITPLPPPVTGQSLACIELYNYLDKDNNCIIDVINLSKQSFISGKGSFKRVAEIAGVLLRLLFLRRDYDLIYFTPAESKMGSYKDQLIYLFMFAKLKKMYIHLHGGAGMKKLLEKDKSLIFKLNKYFISRLAGVIVLGERLKSIYNGIIESDKIYAVENFSQDYLFIRQSELKLKFNNRNKIKILFLSNLLPGKGYIELLKSADFLDDSCVEFHFAGGFEDEQAKKIFLEAINLKNNIFYHGIVSGDEKRNLLIKSDIFCLPTYYPYEGQPISILEAYAAGCVVLTTNHSGIFDVFEPWRNGIEVDKKSTSDLVNAINYFNSNREEIRKIAINNIVDARKKYRLKHHLEKMMTVLMNHEVIQQ</sequence>
<reference evidence="6" key="3">
    <citation type="journal article" date="2014" name="DNA Res.">
        <title>A complete view of the genetic diversity of the Escherichia coli O-antigen biosynthesis gene cluster.</title>
        <authorList>
            <person name="Iguchi A."/>
            <person name="Iyoda S."/>
            <person name="Kikuchi T."/>
            <person name="Ogura Y."/>
            <person name="Katsura K."/>
            <person name="Ohnishi M."/>
            <person name="Hayashi T."/>
            <person name="Thomson N.R."/>
        </authorList>
    </citation>
    <scope>NUCLEOTIDE SEQUENCE</scope>
    <source>
        <strain evidence="6">31w</strain>
        <strain evidence="7">880-67</strain>
    </source>
</reference>
<keyword evidence="1 3" id="KW-0808">Transferase</keyword>
<evidence type="ECO:0000259" key="2">
    <source>
        <dbReference type="Pfam" id="PF00534"/>
    </source>
</evidence>
<dbReference type="RefSeq" id="WP_064734870.1">
    <property type="nucleotide sequence ID" value="NZ_CAJVBV010000068.1"/>
</dbReference>
<dbReference type="EMBL" id="DQ990684">
    <property type="protein sequence ID" value="ABM53643.1"/>
    <property type="molecule type" value="Genomic_DNA"/>
</dbReference>
<evidence type="ECO:0000313" key="5">
    <source>
        <dbReference type="EMBL" id="ADQ37323.1"/>
    </source>
</evidence>
<reference evidence="3" key="1">
    <citation type="journal article" date="2008" name="Foodborne Pathog. Dis.">
        <title>DNA sequencing and identification of serogroup-specific genes in the Escherichia coli O118 O antigen gene cluster and demonstration of antigenic diversity but only minor variation in DNA sequence of the O antigen clusters of E. coli O118 and O151.</title>
        <authorList>
            <person name="Liu Y."/>
            <person name="Fratamico P."/>
            <person name="Debroy C."/>
            <person name="Bumbaugh A.C."/>
            <person name="Allen J.W."/>
        </authorList>
    </citation>
    <scope>NUCLEOTIDE SEQUENCE</scope>
    <source>
        <strain evidence="3">O118</strain>
        <strain evidence="4">O151</strain>
    </source>
</reference>
<protein>
    <submittedName>
        <fullName evidence="3">Glycosyl transferase</fullName>
    </submittedName>
    <submittedName>
        <fullName evidence="6">Putative glycosyltransferase</fullName>
    </submittedName>
    <submittedName>
        <fullName evidence="5">WdbJ</fullName>
    </submittedName>
</protein>
<dbReference type="GO" id="GO:0016757">
    <property type="term" value="F:glycosyltransferase activity"/>
    <property type="evidence" value="ECO:0007669"/>
    <property type="project" value="InterPro"/>
</dbReference>
<dbReference type="PANTHER" id="PTHR46401">
    <property type="entry name" value="GLYCOSYLTRANSFERASE WBBK-RELATED"/>
    <property type="match status" value="1"/>
</dbReference>
<dbReference type="CAZy" id="GT4">
    <property type="family name" value="Glycosyltransferase Family 4"/>
</dbReference>
<evidence type="ECO:0000313" key="4">
    <source>
        <dbReference type="EMBL" id="ABM53655.1"/>
    </source>
</evidence>